<dbReference type="EMBL" id="CVRI01000041">
    <property type="protein sequence ID" value="CRK95230.1"/>
    <property type="molecule type" value="Genomic_DNA"/>
</dbReference>
<gene>
    <name evidence="1" type="ORF">CLUMA_CG008780</name>
</gene>
<proteinExistence type="predicted"/>
<evidence type="ECO:0000313" key="1">
    <source>
        <dbReference type="EMBL" id="CRK95230.1"/>
    </source>
</evidence>
<dbReference type="Proteomes" id="UP000183832">
    <property type="component" value="Unassembled WGS sequence"/>
</dbReference>
<dbReference type="AlphaFoldDB" id="A0A1J1I8G2"/>
<organism evidence="1 2">
    <name type="scientific">Clunio marinus</name>
    <dbReference type="NCBI Taxonomy" id="568069"/>
    <lineage>
        <taxon>Eukaryota</taxon>
        <taxon>Metazoa</taxon>
        <taxon>Ecdysozoa</taxon>
        <taxon>Arthropoda</taxon>
        <taxon>Hexapoda</taxon>
        <taxon>Insecta</taxon>
        <taxon>Pterygota</taxon>
        <taxon>Neoptera</taxon>
        <taxon>Endopterygota</taxon>
        <taxon>Diptera</taxon>
        <taxon>Nematocera</taxon>
        <taxon>Chironomoidea</taxon>
        <taxon>Chironomidae</taxon>
        <taxon>Clunio</taxon>
    </lineage>
</organism>
<protein>
    <submittedName>
        <fullName evidence="1">CLUMA_CG008780, isoform A</fullName>
    </submittedName>
</protein>
<sequence>MNFKFHFNRKIFIQHFSLPSNELSPGMKGMNKEKCQHEIRIFIFTLYSSDSEQEIISEMKNKQQFTLSYTCGRHSISLLPSASLDVDL</sequence>
<reference evidence="1 2" key="1">
    <citation type="submission" date="2015-04" db="EMBL/GenBank/DDBJ databases">
        <authorList>
            <person name="Syromyatnikov M.Y."/>
            <person name="Popov V.N."/>
        </authorList>
    </citation>
    <scope>NUCLEOTIDE SEQUENCE [LARGE SCALE GENOMIC DNA]</scope>
</reference>
<accession>A0A1J1I8G2</accession>
<name>A0A1J1I8G2_9DIPT</name>
<evidence type="ECO:0000313" key="2">
    <source>
        <dbReference type="Proteomes" id="UP000183832"/>
    </source>
</evidence>
<keyword evidence="2" id="KW-1185">Reference proteome</keyword>